<dbReference type="Pfam" id="PF08751">
    <property type="entry name" value="TrwC"/>
    <property type="match status" value="1"/>
</dbReference>
<dbReference type="SUPFAM" id="SSF55464">
    <property type="entry name" value="Origin of replication-binding domain, RBD-like"/>
    <property type="match status" value="1"/>
</dbReference>
<reference evidence="3" key="1">
    <citation type="journal article" date="2014" name="Int. J. Syst. Evol. Microbiol.">
        <title>Complete genome sequence of Corynebacterium casei LMG S-19264T (=DSM 44701T), isolated from a smear-ripened cheese.</title>
        <authorList>
            <consortium name="US DOE Joint Genome Institute (JGI-PGF)"/>
            <person name="Walter F."/>
            <person name="Albersmeier A."/>
            <person name="Kalinowski J."/>
            <person name="Ruckert C."/>
        </authorList>
    </citation>
    <scope>NUCLEOTIDE SEQUENCE</scope>
    <source>
        <strain evidence="3">KCTC 42731</strain>
    </source>
</reference>
<dbReference type="SUPFAM" id="SSF52540">
    <property type="entry name" value="P-loop containing nucleoside triphosphate hydrolases"/>
    <property type="match status" value="2"/>
</dbReference>
<feature type="region of interest" description="Disordered" evidence="1">
    <location>
        <begin position="950"/>
        <end position="974"/>
    </location>
</feature>
<accession>A0A919BRA2</accession>
<dbReference type="CDD" id="cd17933">
    <property type="entry name" value="DEXSc_RecD-like"/>
    <property type="match status" value="1"/>
</dbReference>
<keyword evidence="4" id="KW-1185">Reference proteome</keyword>
<gene>
    <name evidence="3" type="primary">trwC</name>
    <name evidence="3" type="ORF">GCM10017161_41040</name>
</gene>
<dbReference type="Proteomes" id="UP000623842">
    <property type="component" value="Unassembled WGS sequence"/>
</dbReference>
<dbReference type="NCBIfam" id="NF041492">
    <property type="entry name" value="MobF"/>
    <property type="match status" value="1"/>
</dbReference>
<feature type="compositionally biased region" description="Polar residues" evidence="1">
    <location>
        <begin position="311"/>
        <end position="336"/>
    </location>
</feature>
<proteinExistence type="predicted"/>
<evidence type="ECO:0000259" key="2">
    <source>
        <dbReference type="Pfam" id="PF08751"/>
    </source>
</evidence>
<evidence type="ECO:0000313" key="4">
    <source>
        <dbReference type="Proteomes" id="UP000623842"/>
    </source>
</evidence>
<comment type="caution">
    <text evidence="3">The sequence shown here is derived from an EMBL/GenBank/DDBJ whole genome shotgun (WGS) entry which is preliminary data.</text>
</comment>
<dbReference type="RefSeq" id="WP_189774662.1">
    <property type="nucleotide sequence ID" value="NZ_BNCK01000014.1"/>
</dbReference>
<dbReference type="AlphaFoldDB" id="A0A919BRA2"/>
<feature type="compositionally biased region" description="Basic and acidic residues" evidence="1">
    <location>
        <begin position="298"/>
        <end position="307"/>
    </location>
</feature>
<dbReference type="InterPro" id="IPR014862">
    <property type="entry name" value="TrwC"/>
</dbReference>
<feature type="domain" description="TrwC relaxase" evidence="2">
    <location>
        <begin position="12"/>
        <end position="284"/>
    </location>
</feature>
<evidence type="ECO:0000256" key="1">
    <source>
        <dbReference type="SAM" id="MobiDB-lite"/>
    </source>
</evidence>
<dbReference type="Gene3D" id="3.40.50.300">
    <property type="entry name" value="P-loop containing nucleotide triphosphate hydrolases"/>
    <property type="match status" value="2"/>
</dbReference>
<feature type="region of interest" description="Disordered" evidence="1">
    <location>
        <begin position="298"/>
        <end position="338"/>
    </location>
</feature>
<dbReference type="InterPro" id="IPR014059">
    <property type="entry name" value="TraI/TrwC_relax"/>
</dbReference>
<protein>
    <submittedName>
        <fullName evidence="3">Conjugative relaxase</fullName>
    </submittedName>
</protein>
<dbReference type="Pfam" id="PF13604">
    <property type="entry name" value="AAA_30"/>
    <property type="match status" value="1"/>
</dbReference>
<dbReference type="EMBL" id="BNCK01000014">
    <property type="protein sequence ID" value="GHG07144.1"/>
    <property type="molecule type" value="Genomic_DNA"/>
</dbReference>
<sequence>MLSIKDLSSSNEAGKYYAKADYYTKGEDNVDIHSNWLGKGAALLGLEGSVDPETFKSILEGNLPNGQQLGRMLGGKFVHKPGWDLTFSAPKSVSILALIGGDNDLMQAHHIAVREALEYMESNVLRSQTTTDEGRAYYDIPNAVVAQFTHTTNRTQDPQLHTHNVVMNAGSVDGSDWRSIYSRDIYHQKMLLGLVYRSKLAELTKELGYTPVWDKESGTFELNEIRQDHIDEFSQRRSEIKSYAEEHDLNTAEEMAEAATRTRASKKNIPTQEIINSWDNRARELGVNFEALVEDTNKKRNDPELHPKQPLGSSDQAVISENEDNVSTASTESVSSKGGAYEQVKMARDILAHYDQAFSAEALLQASLKFAGGSFSLKQVVAAQEQLVKENVLIPSMVEKGMFTTPEAINRELNILDNIERGKGKYESFANSTQIASIEDAMNFTKSQSKSFNDIANTKDKFMALQGFAGTGKTYLTRPISTLAQANGYEVIGMAPNGSQAETLGNELGIASQTVKSFLVQAERDKLNLTGKQLWVVDETTLLNGRDTEALVKLATENKNTRVLFIGDKKQLSSIEAGRVFSTMLKGGISYTTNNDIIRQHDQDYLGAVQAFTRGQIREAFSKLEPYIHEHESAQDRFKYFVSEYMEHFDRTGKLPMAVVPNKQGEYKLSEMIRAEMRDRGVITGEDKKLNALVPSKVDGPQKMHSQFYSPGMVVKFNKRFENLPMARGDYLTIVKVEGDDLVLSPRNQIDDKEKHIRFNPSLYSMKESDLTAYKEVPINIAVGDNIVWKSKNNRENLLNGSTGQIKEIKQSVMTVDFGKRGIREVDLEHDDNKQFQHNYTQTAFNAQGATDDKNMLMAESWRRNLVTQPSFYVGISRGKLELSVYTDNRSELEAGVIQRNGKNTEGVEHLTKYQAMQLRTPELQHRSFLDAIGLGDKDKFRTYEHDKVFHEPVKNSHEDHKTTLNKPQHEKSR</sequence>
<dbReference type="InterPro" id="IPR027417">
    <property type="entry name" value="P-loop_NTPase"/>
</dbReference>
<dbReference type="NCBIfam" id="TIGR02686">
    <property type="entry name" value="relax_trwC"/>
    <property type="match status" value="1"/>
</dbReference>
<dbReference type="Gene3D" id="2.30.30.940">
    <property type="match status" value="1"/>
</dbReference>
<organism evidence="3 4">
    <name type="scientific">Thalassotalea marina</name>
    <dbReference type="NCBI Taxonomy" id="1673741"/>
    <lineage>
        <taxon>Bacteria</taxon>
        <taxon>Pseudomonadati</taxon>
        <taxon>Pseudomonadota</taxon>
        <taxon>Gammaproteobacteria</taxon>
        <taxon>Alteromonadales</taxon>
        <taxon>Colwelliaceae</taxon>
        <taxon>Thalassotalea</taxon>
    </lineage>
</organism>
<evidence type="ECO:0000313" key="3">
    <source>
        <dbReference type="EMBL" id="GHG07144.1"/>
    </source>
</evidence>
<name>A0A919BRA2_9GAMM</name>
<reference evidence="3" key="2">
    <citation type="submission" date="2020-09" db="EMBL/GenBank/DDBJ databases">
        <authorList>
            <person name="Sun Q."/>
            <person name="Kim S."/>
        </authorList>
    </citation>
    <scope>NUCLEOTIDE SEQUENCE</scope>
    <source>
        <strain evidence="3">KCTC 42731</strain>
    </source>
</reference>